<name>A0A1A8H955_9TELE</name>
<gene>
    <name evidence="1" type="primary">CELF2</name>
</gene>
<sequence>APPVSTARVSPPPPPIKEEERMMKREKKYILKPSHGSKRGLGGLRWV</sequence>
<dbReference type="EMBL" id="HAEC01011552">
    <property type="protein sequence ID" value="SBQ79769.1"/>
    <property type="molecule type" value="Transcribed_RNA"/>
</dbReference>
<reference evidence="1" key="1">
    <citation type="submission" date="2016-05" db="EMBL/GenBank/DDBJ databases">
        <authorList>
            <person name="Lavstsen T."/>
            <person name="Jespersen J.S."/>
        </authorList>
    </citation>
    <scope>NUCLEOTIDE SEQUENCE</scope>
    <source>
        <tissue evidence="1">Brain</tissue>
    </source>
</reference>
<organism evidence="1">
    <name type="scientific">Nothobranchius korthausae</name>
    <dbReference type="NCBI Taxonomy" id="1143690"/>
    <lineage>
        <taxon>Eukaryota</taxon>
        <taxon>Metazoa</taxon>
        <taxon>Chordata</taxon>
        <taxon>Craniata</taxon>
        <taxon>Vertebrata</taxon>
        <taxon>Euteleostomi</taxon>
        <taxon>Actinopterygii</taxon>
        <taxon>Neopterygii</taxon>
        <taxon>Teleostei</taxon>
        <taxon>Neoteleostei</taxon>
        <taxon>Acanthomorphata</taxon>
        <taxon>Ovalentaria</taxon>
        <taxon>Atherinomorphae</taxon>
        <taxon>Cyprinodontiformes</taxon>
        <taxon>Nothobranchiidae</taxon>
        <taxon>Nothobranchius</taxon>
    </lineage>
</organism>
<protein>
    <submittedName>
        <fullName evidence="1">Cugbp, Elav-like family member 2</fullName>
    </submittedName>
</protein>
<feature type="non-terminal residue" evidence="1">
    <location>
        <position position="1"/>
    </location>
</feature>
<accession>A0A1A8H955</accession>
<evidence type="ECO:0000313" key="1">
    <source>
        <dbReference type="EMBL" id="SBQ79769.1"/>
    </source>
</evidence>
<proteinExistence type="predicted"/>
<dbReference type="AlphaFoldDB" id="A0A1A8H955"/>
<reference evidence="1" key="2">
    <citation type="submission" date="2016-06" db="EMBL/GenBank/DDBJ databases">
        <title>The genome of a short-lived fish provides insights into sex chromosome evolution and the genetic control of aging.</title>
        <authorList>
            <person name="Reichwald K."/>
            <person name="Felder M."/>
            <person name="Petzold A."/>
            <person name="Koch P."/>
            <person name="Groth M."/>
            <person name="Platzer M."/>
        </authorList>
    </citation>
    <scope>NUCLEOTIDE SEQUENCE</scope>
    <source>
        <tissue evidence="1">Brain</tissue>
    </source>
</reference>